<feature type="compositionally biased region" description="Basic and acidic residues" evidence="5">
    <location>
        <begin position="436"/>
        <end position="450"/>
    </location>
</feature>
<dbReference type="OrthoDB" id="2675752at2"/>
<evidence type="ECO:0000256" key="2">
    <source>
        <dbReference type="ARBA" id="ARBA00008520"/>
    </source>
</evidence>
<evidence type="ECO:0000256" key="4">
    <source>
        <dbReference type="ARBA" id="ARBA00022729"/>
    </source>
</evidence>
<dbReference type="Pfam" id="PF01547">
    <property type="entry name" value="SBP_bac_1"/>
    <property type="match status" value="1"/>
</dbReference>
<name>A0A3P3TVL3_9BACL</name>
<accession>A0A3P3TVL3</accession>
<evidence type="ECO:0000256" key="3">
    <source>
        <dbReference type="ARBA" id="ARBA00022448"/>
    </source>
</evidence>
<evidence type="ECO:0000256" key="6">
    <source>
        <dbReference type="SAM" id="SignalP"/>
    </source>
</evidence>
<dbReference type="PANTHER" id="PTHR43649:SF31">
    <property type="entry name" value="SN-GLYCEROL-3-PHOSPHATE-BINDING PERIPLASMIC PROTEIN UGPB"/>
    <property type="match status" value="1"/>
</dbReference>
<dbReference type="PROSITE" id="PS51257">
    <property type="entry name" value="PROKAR_LIPOPROTEIN"/>
    <property type="match status" value="1"/>
</dbReference>
<evidence type="ECO:0000313" key="7">
    <source>
        <dbReference type="EMBL" id="RRJ62181.1"/>
    </source>
</evidence>
<feature type="signal peptide" evidence="6">
    <location>
        <begin position="1"/>
        <end position="19"/>
    </location>
</feature>
<dbReference type="InterPro" id="IPR050490">
    <property type="entry name" value="Bact_solute-bd_prot1"/>
</dbReference>
<evidence type="ECO:0000313" key="8">
    <source>
        <dbReference type="Proteomes" id="UP000267017"/>
    </source>
</evidence>
<evidence type="ECO:0000256" key="5">
    <source>
        <dbReference type="SAM" id="MobiDB-lite"/>
    </source>
</evidence>
<comment type="subcellular location">
    <subcellularLocation>
        <location evidence="1">Cell envelope</location>
    </subcellularLocation>
</comment>
<feature type="chain" id="PRO_5039005040" evidence="6">
    <location>
        <begin position="20"/>
        <end position="456"/>
    </location>
</feature>
<keyword evidence="4 6" id="KW-0732">Signal</keyword>
<dbReference type="PANTHER" id="PTHR43649">
    <property type="entry name" value="ARABINOSE-BINDING PROTEIN-RELATED"/>
    <property type="match status" value="1"/>
</dbReference>
<dbReference type="SUPFAM" id="SSF53850">
    <property type="entry name" value="Periplasmic binding protein-like II"/>
    <property type="match status" value="1"/>
</dbReference>
<comment type="similarity">
    <text evidence="2">Belongs to the bacterial solute-binding protein 1 family.</text>
</comment>
<proteinExistence type="inferred from homology"/>
<comment type="caution">
    <text evidence="7">The sequence shown here is derived from an EMBL/GenBank/DDBJ whole genome shotgun (WGS) entry which is preliminary data.</text>
</comment>
<evidence type="ECO:0000256" key="1">
    <source>
        <dbReference type="ARBA" id="ARBA00004196"/>
    </source>
</evidence>
<sequence>MNGVLQKAVLVLASGLLLAGCAGGPAKEAEQMVSLKVMYRDEASFNQDYGELFAMKHPNIKIEVVSTDSRGGTFADFIEKEQPDVLLLSEKQYEKFASEGKLADLDPLIVRDKYNTETIFPGLLEVLKERGGGKLYGLSPTFDGSVLYYNADLFAEYGIEEPHDGMTWQEVLDTARRFPSDGVGKNRVYGFGGADYGMPMKRLASNIASTLGLEYINKATMELTINTDAWKQVYTMAMNALDSKAIYNRPDEDFLDGSLEAYESQPFVMGRMAMTTDSLYFLQSLKNAQEDVKFQVGVVAGPVDPAEPDKTRDFSLGDIFAIRANSANADAAWEFLKFMNGEEFAKIRSRTISDGLMSRMGIQKEYNGVNLDVFYKLKPKVDNDDSDSYDKIPDKFYEQYRPVFDREMKLVEEKKKSIDEALQTIQDEGQAALDKAVQDEAAGKKDKSGADTDQAG</sequence>
<dbReference type="EMBL" id="RRCN01000001">
    <property type="protein sequence ID" value="RRJ62181.1"/>
    <property type="molecule type" value="Genomic_DNA"/>
</dbReference>
<dbReference type="GO" id="GO:0030313">
    <property type="term" value="C:cell envelope"/>
    <property type="evidence" value="ECO:0007669"/>
    <property type="project" value="UniProtKB-SubCell"/>
</dbReference>
<dbReference type="RefSeq" id="WP_128630075.1">
    <property type="nucleotide sequence ID" value="NZ_RRCN01000001.1"/>
</dbReference>
<dbReference type="AlphaFoldDB" id="A0A3P3TVL3"/>
<gene>
    <name evidence="7" type="ORF">EHV15_03875</name>
</gene>
<dbReference type="Proteomes" id="UP000267017">
    <property type="component" value="Unassembled WGS sequence"/>
</dbReference>
<feature type="region of interest" description="Disordered" evidence="5">
    <location>
        <begin position="429"/>
        <end position="456"/>
    </location>
</feature>
<reference evidence="7 8" key="1">
    <citation type="submission" date="2018-11" db="EMBL/GenBank/DDBJ databases">
        <title>Genome sequencing of Paenibacillus sp. KCOM 3021 (= ChDC PVNT-B20).</title>
        <authorList>
            <person name="Kook J.-K."/>
            <person name="Park S.-N."/>
            <person name="Lim Y.K."/>
        </authorList>
    </citation>
    <scope>NUCLEOTIDE SEQUENCE [LARGE SCALE GENOMIC DNA]</scope>
    <source>
        <strain evidence="7 8">KCOM 3021</strain>
    </source>
</reference>
<protein>
    <submittedName>
        <fullName evidence="7">Extracellular solute-binding protein</fullName>
    </submittedName>
</protein>
<dbReference type="Gene3D" id="3.40.190.10">
    <property type="entry name" value="Periplasmic binding protein-like II"/>
    <property type="match status" value="1"/>
</dbReference>
<keyword evidence="8" id="KW-1185">Reference proteome</keyword>
<organism evidence="7 8">
    <name type="scientific">Paenibacillus oralis</name>
    <dbReference type="NCBI Taxonomy" id="2490856"/>
    <lineage>
        <taxon>Bacteria</taxon>
        <taxon>Bacillati</taxon>
        <taxon>Bacillota</taxon>
        <taxon>Bacilli</taxon>
        <taxon>Bacillales</taxon>
        <taxon>Paenibacillaceae</taxon>
        <taxon>Paenibacillus</taxon>
    </lineage>
</organism>
<keyword evidence="3" id="KW-0813">Transport</keyword>
<dbReference type="InterPro" id="IPR006059">
    <property type="entry name" value="SBP"/>
</dbReference>